<feature type="signal peptide" evidence="4">
    <location>
        <begin position="1"/>
        <end position="25"/>
    </location>
</feature>
<comment type="caution">
    <text evidence="5">The sequence shown here is derived from an EMBL/GenBank/DDBJ whole genome shotgun (WGS) entry which is preliminary data.</text>
</comment>
<keyword evidence="1" id="KW-1003">Cell membrane</keyword>
<evidence type="ECO:0000256" key="2">
    <source>
        <dbReference type="ARBA" id="ARBA00023136"/>
    </source>
</evidence>
<protein>
    <submittedName>
        <fullName evidence="5">Lipoprotein LpqH</fullName>
    </submittedName>
</protein>
<dbReference type="EMBL" id="JACHIT010000002">
    <property type="protein sequence ID" value="MBB5916562.1"/>
    <property type="molecule type" value="Genomic_DNA"/>
</dbReference>
<name>A0A7W9UKQ9_9NOCA</name>
<proteinExistence type="predicted"/>
<dbReference type="PROSITE" id="PS51257">
    <property type="entry name" value="PROKAR_LIPOPROTEIN"/>
    <property type="match status" value="1"/>
</dbReference>
<evidence type="ECO:0000313" key="5">
    <source>
        <dbReference type="EMBL" id="MBB5916562.1"/>
    </source>
</evidence>
<gene>
    <name evidence="5" type="ORF">BJY24_005474</name>
</gene>
<evidence type="ECO:0000256" key="3">
    <source>
        <dbReference type="SAM" id="MobiDB-lite"/>
    </source>
</evidence>
<organism evidence="5 6">
    <name type="scientific">Nocardia transvalensis</name>
    <dbReference type="NCBI Taxonomy" id="37333"/>
    <lineage>
        <taxon>Bacteria</taxon>
        <taxon>Bacillati</taxon>
        <taxon>Actinomycetota</taxon>
        <taxon>Actinomycetes</taxon>
        <taxon>Mycobacteriales</taxon>
        <taxon>Nocardiaceae</taxon>
        <taxon>Nocardia</taxon>
    </lineage>
</organism>
<dbReference type="GO" id="GO:0016020">
    <property type="term" value="C:membrane"/>
    <property type="evidence" value="ECO:0007669"/>
    <property type="project" value="InterPro"/>
</dbReference>
<keyword evidence="2" id="KW-0472">Membrane</keyword>
<keyword evidence="6" id="KW-1185">Reference proteome</keyword>
<evidence type="ECO:0000256" key="1">
    <source>
        <dbReference type="ARBA" id="ARBA00022475"/>
    </source>
</evidence>
<accession>A0A7W9UKQ9</accession>
<keyword evidence="5" id="KW-0449">Lipoprotein</keyword>
<feature type="compositionally biased region" description="Low complexity" evidence="3">
    <location>
        <begin position="33"/>
        <end position="47"/>
    </location>
</feature>
<dbReference type="InterPro" id="IPR008691">
    <property type="entry name" value="LpqH"/>
</dbReference>
<evidence type="ECO:0000256" key="4">
    <source>
        <dbReference type="SAM" id="SignalP"/>
    </source>
</evidence>
<dbReference type="Pfam" id="PF05481">
    <property type="entry name" value="Myco_19_kDa"/>
    <property type="match status" value="1"/>
</dbReference>
<feature type="chain" id="PRO_5031389272" evidence="4">
    <location>
        <begin position="26"/>
        <end position="176"/>
    </location>
</feature>
<reference evidence="5 6" key="1">
    <citation type="submission" date="2020-08" db="EMBL/GenBank/DDBJ databases">
        <title>Sequencing the genomes of 1000 actinobacteria strains.</title>
        <authorList>
            <person name="Klenk H.-P."/>
        </authorList>
    </citation>
    <scope>NUCLEOTIDE SEQUENCE [LARGE SCALE GENOMIC DNA]</scope>
    <source>
        <strain evidence="5 6">DSM 43582</strain>
    </source>
</reference>
<dbReference type="Proteomes" id="UP000540412">
    <property type="component" value="Unassembled WGS sequence"/>
</dbReference>
<dbReference type="AlphaFoldDB" id="A0A7W9UKQ9"/>
<sequence length="176" mass="16954">MSTKQIRVTAAVLAAGLALFTGACGDDSSGSTPSPQTSAGAPGPAASGTSVALVDGKALDGKFDTTCAKQGGVLALALTDLDNAVYGRLSVSATLSDDKTVQAVGIAGSKGGSSGMPYAVGYGNGQPGGSATVVKDGDTYKVTGEGVAAPDMSNPTAAPAAVTFDLTFACTTVVNG</sequence>
<feature type="region of interest" description="Disordered" evidence="3">
    <location>
        <begin position="26"/>
        <end position="47"/>
    </location>
</feature>
<keyword evidence="4" id="KW-0732">Signal</keyword>
<dbReference type="RefSeq" id="WP_040754273.1">
    <property type="nucleotide sequence ID" value="NZ_JACHIT010000002.1"/>
</dbReference>
<evidence type="ECO:0000313" key="6">
    <source>
        <dbReference type="Proteomes" id="UP000540412"/>
    </source>
</evidence>